<dbReference type="Proteomes" id="UP000728185">
    <property type="component" value="Unassembled WGS sequence"/>
</dbReference>
<evidence type="ECO:0000313" key="2">
    <source>
        <dbReference type="Proteomes" id="UP000728185"/>
    </source>
</evidence>
<keyword evidence="2" id="KW-1185">Reference proteome</keyword>
<proteinExistence type="predicted"/>
<sequence length="70" mass="7578">MNGREAVESGGPLSIFDFTLTPSRPREVHGVRASARAFATRSRVLTGTNRFRQADRTLASIGSVPCGQMK</sequence>
<organism evidence="1 2">
    <name type="scientific">Fasciolopsis buskii</name>
    <dbReference type="NCBI Taxonomy" id="27845"/>
    <lineage>
        <taxon>Eukaryota</taxon>
        <taxon>Metazoa</taxon>
        <taxon>Spiralia</taxon>
        <taxon>Lophotrochozoa</taxon>
        <taxon>Platyhelminthes</taxon>
        <taxon>Trematoda</taxon>
        <taxon>Digenea</taxon>
        <taxon>Plagiorchiida</taxon>
        <taxon>Echinostomata</taxon>
        <taxon>Echinostomatoidea</taxon>
        <taxon>Fasciolidae</taxon>
        <taxon>Fasciolopsis</taxon>
    </lineage>
</organism>
<dbReference type="AlphaFoldDB" id="A0A8E0VNY5"/>
<name>A0A8E0VNY5_9TREM</name>
<accession>A0A8E0VNY5</accession>
<protein>
    <submittedName>
        <fullName evidence="1">Uncharacterized protein</fullName>
    </submittedName>
</protein>
<reference evidence="1" key="1">
    <citation type="submission" date="2019-05" db="EMBL/GenBank/DDBJ databases">
        <title>Annotation for the trematode Fasciolopsis buski.</title>
        <authorList>
            <person name="Choi Y.-J."/>
        </authorList>
    </citation>
    <scope>NUCLEOTIDE SEQUENCE</scope>
    <source>
        <strain evidence="1">HT</strain>
        <tissue evidence="1">Whole worm</tissue>
    </source>
</reference>
<dbReference type="EMBL" id="LUCM01001139">
    <property type="protein sequence ID" value="KAA0199429.1"/>
    <property type="molecule type" value="Genomic_DNA"/>
</dbReference>
<comment type="caution">
    <text evidence="1">The sequence shown here is derived from an EMBL/GenBank/DDBJ whole genome shotgun (WGS) entry which is preliminary data.</text>
</comment>
<gene>
    <name evidence="1" type="ORF">FBUS_01624</name>
</gene>
<evidence type="ECO:0000313" key="1">
    <source>
        <dbReference type="EMBL" id="KAA0199429.1"/>
    </source>
</evidence>